<gene>
    <name evidence="2" type="primary">BnaC06g01140D</name>
    <name evidence="2" type="ORF">GSBRNA2T00013232001</name>
</gene>
<dbReference type="AlphaFoldDB" id="A0A078G645"/>
<evidence type="ECO:0000313" key="3">
    <source>
        <dbReference type="Proteomes" id="UP000028999"/>
    </source>
</evidence>
<evidence type="ECO:0000313" key="2">
    <source>
        <dbReference type="EMBL" id="CDY20894.1"/>
    </source>
</evidence>
<name>A0A078G645_BRANA</name>
<protein>
    <submittedName>
        <fullName evidence="2">BnaC06g01140D protein</fullName>
    </submittedName>
</protein>
<keyword evidence="3" id="KW-1185">Reference proteome</keyword>
<dbReference type="Gramene" id="CDY20894">
    <property type="protein sequence ID" value="CDY20894"/>
    <property type="gene ID" value="GSBRNA2T00013232001"/>
</dbReference>
<feature type="domain" description="F-box associated beta-propeller type 3" evidence="1">
    <location>
        <begin position="4"/>
        <end position="121"/>
    </location>
</feature>
<dbReference type="OMA" id="GWIEIST"/>
<accession>A0A078G645</accession>
<reference evidence="2 3" key="1">
    <citation type="journal article" date="2014" name="Science">
        <title>Plant genetics. Early allopolyploid evolution in the post-Neolithic Brassica napus oilseed genome.</title>
        <authorList>
            <person name="Chalhoub B."/>
            <person name="Denoeud F."/>
            <person name="Liu S."/>
            <person name="Parkin I.A."/>
            <person name="Tang H."/>
            <person name="Wang X."/>
            <person name="Chiquet J."/>
            <person name="Belcram H."/>
            <person name="Tong C."/>
            <person name="Samans B."/>
            <person name="Correa M."/>
            <person name="Da Silva C."/>
            <person name="Just J."/>
            <person name="Falentin C."/>
            <person name="Koh C.S."/>
            <person name="Le Clainche I."/>
            <person name="Bernard M."/>
            <person name="Bento P."/>
            <person name="Noel B."/>
            <person name="Labadie K."/>
            <person name="Alberti A."/>
            <person name="Charles M."/>
            <person name="Arnaud D."/>
            <person name="Guo H."/>
            <person name="Daviaud C."/>
            <person name="Alamery S."/>
            <person name="Jabbari K."/>
            <person name="Zhao M."/>
            <person name="Edger P.P."/>
            <person name="Chelaifa H."/>
            <person name="Tack D."/>
            <person name="Lassalle G."/>
            <person name="Mestiri I."/>
            <person name="Schnel N."/>
            <person name="Le Paslier M.C."/>
            <person name="Fan G."/>
            <person name="Renault V."/>
            <person name="Bayer P.E."/>
            <person name="Golicz A.A."/>
            <person name="Manoli S."/>
            <person name="Lee T.H."/>
            <person name="Thi V.H."/>
            <person name="Chalabi S."/>
            <person name="Hu Q."/>
            <person name="Fan C."/>
            <person name="Tollenaere R."/>
            <person name="Lu Y."/>
            <person name="Battail C."/>
            <person name="Shen J."/>
            <person name="Sidebottom C.H."/>
            <person name="Wang X."/>
            <person name="Canaguier A."/>
            <person name="Chauveau A."/>
            <person name="Berard A."/>
            <person name="Deniot G."/>
            <person name="Guan M."/>
            <person name="Liu Z."/>
            <person name="Sun F."/>
            <person name="Lim Y.P."/>
            <person name="Lyons E."/>
            <person name="Town C.D."/>
            <person name="Bancroft I."/>
            <person name="Wang X."/>
            <person name="Meng J."/>
            <person name="Ma J."/>
            <person name="Pires J.C."/>
            <person name="King G.J."/>
            <person name="Brunel D."/>
            <person name="Delourme R."/>
            <person name="Renard M."/>
            <person name="Aury J.M."/>
            <person name="Adams K.L."/>
            <person name="Batley J."/>
            <person name="Snowdon R.J."/>
            <person name="Tost J."/>
            <person name="Edwards D."/>
            <person name="Zhou Y."/>
            <person name="Hua W."/>
            <person name="Sharpe A.G."/>
            <person name="Paterson A.H."/>
            <person name="Guan C."/>
            <person name="Wincker P."/>
        </authorList>
    </citation>
    <scope>NUCLEOTIDE SEQUENCE [LARGE SCALE GENOMIC DNA]</scope>
    <source>
        <strain evidence="3">cv. Darmor-bzh</strain>
    </source>
</reference>
<dbReference type="EMBL" id="LK032114">
    <property type="protein sequence ID" value="CDY20894.1"/>
    <property type="molecule type" value="Genomic_DNA"/>
</dbReference>
<dbReference type="PaxDb" id="3708-A0A078G645"/>
<dbReference type="InterPro" id="IPR013187">
    <property type="entry name" value="F-box-assoc_dom_typ3"/>
</dbReference>
<dbReference type="Proteomes" id="UP000028999">
    <property type="component" value="Unassembled WGS sequence"/>
</dbReference>
<proteinExistence type="predicted"/>
<dbReference type="PANTHER" id="PTHR31111:SF83">
    <property type="entry name" value="F-BOX DOMAIN-CONTAINING PROTEIN"/>
    <property type="match status" value="1"/>
</dbReference>
<dbReference type="Pfam" id="PF08268">
    <property type="entry name" value="FBA_3"/>
    <property type="match status" value="1"/>
</dbReference>
<sequence>MEQQRTSSLIRVFTLGSWQESWRTVRTNLKHRCHDYACGQCIKGETYYLAYSKPGYDMVVMSFDVRSEIFYMIELPLGIDYIDYAVLISYDGRLACIDGDNDTRLWILEDASKHKWLFQDFQKITGIWLFRKSSYIVFYDPVRNSFRRLKTEGIVDREFGNTMHAFPNHIENLNDATVLKYNGWIEISTVGLCFIRASSTCSGYSSSEFSDVISSGGDVKRLWSLPQGALLSNQYNKKYKGKSIQELDLSDCKCCIPSHRLMPSGTNCQQRLDLGAEVLKWSIAEAMERNAKKAWNVGLLERQTKSREEEDVRSCKFLHDVILSKISYAYCGESSGTELT</sequence>
<evidence type="ECO:0000259" key="1">
    <source>
        <dbReference type="Pfam" id="PF08268"/>
    </source>
</evidence>
<dbReference type="InterPro" id="IPR017451">
    <property type="entry name" value="F-box-assoc_interact_dom"/>
</dbReference>
<dbReference type="PANTHER" id="PTHR31111">
    <property type="entry name" value="BNAA05G37150D PROTEIN-RELATED"/>
    <property type="match status" value="1"/>
</dbReference>
<dbReference type="NCBIfam" id="TIGR01640">
    <property type="entry name" value="F_box_assoc_1"/>
    <property type="match status" value="1"/>
</dbReference>
<organism evidence="2 3">
    <name type="scientific">Brassica napus</name>
    <name type="common">Rape</name>
    <dbReference type="NCBI Taxonomy" id="3708"/>
    <lineage>
        <taxon>Eukaryota</taxon>
        <taxon>Viridiplantae</taxon>
        <taxon>Streptophyta</taxon>
        <taxon>Embryophyta</taxon>
        <taxon>Tracheophyta</taxon>
        <taxon>Spermatophyta</taxon>
        <taxon>Magnoliopsida</taxon>
        <taxon>eudicotyledons</taxon>
        <taxon>Gunneridae</taxon>
        <taxon>Pentapetalae</taxon>
        <taxon>rosids</taxon>
        <taxon>malvids</taxon>
        <taxon>Brassicales</taxon>
        <taxon>Brassicaceae</taxon>
        <taxon>Brassiceae</taxon>
        <taxon>Brassica</taxon>
    </lineage>
</organism>